<evidence type="ECO:0000313" key="1">
    <source>
        <dbReference type="EMBL" id="QHU06580.1"/>
    </source>
</evidence>
<proteinExistence type="predicted"/>
<protein>
    <submittedName>
        <fullName evidence="1">Uncharacterized protein</fullName>
    </submittedName>
</protein>
<name>A0A6C0JPF4_9ZZZZ</name>
<reference evidence="1" key="1">
    <citation type="journal article" date="2020" name="Nature">
        <title>Giant virus diversity and host interactions through global metagenomics.</title>
        <authorList>
            <person name="Schulz F."/>
            <person name="Roux S."/>
            <person name="Paez-Espino D."/>
            <person name="Jungbluth S."/>
            <person name="Walsh D.A."/>
            <person name="Denef V.J."/>
            <person name="McMahon K.D."/>
            <person name="Konstantinidis K.T."/>
            <person name="Eloe-Fadrosh E.A."/>
            <person name="Kyrpides N.C."/>
            <person name="Woyke T."/>
        </authorList>
    </citation>
    <scope>NUCLEOTIDE SEQUENCE</scope>
    <source>
        <strain evidence="1">GVMAG-S-1035315-10</strain>
    </source>
</reference>
<dbReference type="AlphaFoldDB" id="A0A6C0JPF4"/>
<dbReference type="EMBL" id="MN740657">
    <property type="protein sequence ID" value="QHU06580.1"/>
    <property type="molecule type" value="Genomic_DNA"/>
</dbReference>
<sequence length="147" mass="17749">MELVTFYDNIYGKYNGKLYTFETVWDSFRPIGGIAWNGKQFVPIELYKTDLFSPHYGYLSADEKAECRRLTQETELSETKEIQDPIHLWRWYGEKNVKWWRDRPCVFSPCVSRDVDSWKKYLKFLDVRAKTLRRPFHGRGTRRLLPR</sequence>
<accession>A0A6C0JPF4</accession>
<organism evidence="1">
    <name type="scientific">viral metagenome</name>
    <dbReference type="NCBI Taxonomy" id="1070528"/>
    <lineage>
        <taxon>unclassified sequences</taxon>
        <taxon>metagenomes</taxon>
        <taxon>organismal metagenomes</taxon>
    </lineage>
</organism>